<evidence type="ECO:0000313" key="2">
    <source>
        <dbReference type="EMBL" id="MBE0349094.1"/>
    </source>
</evidence>
<reference evidence="2 3" key="1">
    <citation type="submission" date="2015-06" db="EMBL/GenBank/DDBJ databases">
        <title>Genome sequence of Pseudoalteromonas peptidolytica.</title>
        <authorList>
            <person name="Xie B.-B."/>
            <person name="Rong J.-C."/>
            <person name="Qin Q.-L."/>
            <person name="Zhang Y.-Z."/>
        </authorList>
    </citation>
    <scope>NUCLEOTIDE SEQUENCE [LARGE SCALE GENOMIC DNA]</scope>
    <source>
        <strain evidence="2 3">F12-50-A1</strain>
    </source>
</reference>
<dbReference type="SUPFAM" id="SSF51338">
    <property type="entry name" value="Composite domain of metallo-dependent hydrolases"/>
    <property type="match status" value="1"/>
</dbReference>
<dbReference type="RefSeq" id="WP_244297315.1">
    <property type="nucleotide sequence ID" value="NZ_AQHF01000034.1"/>
</dbReference>
<dbReference type="Gene3D" id="3.20.20.140">
    <property type="entry name" value="Metal-dependent hydrolases"/>
    <property type="match status" value="1"/>
</dbReference>
<sequence length="299" mass="33356">MYWQRGQLDTWQQLQADGALQVRVSLGLWAYPQANDERQIRALKSMYNVTPDSMLKIDQIKFYMDGILINTTAAMKAPYHIDLLARSENRGLNYFTQARLEKYLKALEPSGFDFNIHAIGDRGVHEALNAISTASNGKARHRLTHVEVIDPSDYKKFAELGVIADAQVAGEFAQPSHWQEMQPLLGRKRAGSLVPIKGLLDHGAMLTLSSDWNVSTLNPFVGIANAISRQPEAISLAQAIAAYTINAAYAMRQDDIVGSLEAGKQADFIILQNNLFELTAEEIKATKVEQTWVNGKRRN</sequence>
<feature type="domain" description="Amidohydrolase 3" evidence="1">
    <location>
        <begin position="3"/>
        <end position="296"/>
    </location>
</feature>
<dbReference type="EMBL" id="AQHF01000034">
    <property type="protein sequence ID" value="MBE0349094.1"/>
    <property type="molecule type" value="Genomic_DNA"/>
</dbReference>
<dbReference type="GO" id="GO:0016810">
    <property type="term" value="F:hydrolase activity, acting on carbon-nitrogen (but not peptide) bonds"/>
    <property type="evidence" value="ECO:0007669"/>
    <property type="project" value="InterPro"/>
</dbReference>
<dbReference type="Gene3D" id="2.30.40.10">
    <property type="entry name" value="Urease, subunit C, domain 1"/>
    <property type="match status" value="1"/>
</dbReference>
<comment type="caution">
    <text evidence="2">The sequence shown here is derived from an EMBL/GenBank/DDBJ whole genome shotgun (WGS) entry which is preliminary data.</text>
</comment>
<dbReference type="PANTHER" id="PTHR22642">
    <property type="entry name" value="IMIDAZOLONEPROPIONASE"/>
    <property type="match status" value="1"/>
</dbReference>
<proteinExistence type="predicted"/>
<evidence type="ECO:0000259" key="1">
    <source>
        <dbReference type="Pfam" id="PF07969"/>
    </source>
</evidence>
<dbReference type="InterPro" id="IPR011059">
    <property type="entry name" value="Metal-dep_hydrolase_composite"/>
</dbReference>
<dbReference type="Proteomes" id="UP000660708">
    <property type="component" value="Unassembled WGS sequence"/>
</dbReference>
<dbReference type="AlphaFoldDB" id="A0A8I0N206"/>
<dbReference type="PANTHER" id="PTHR22642:SF2">
    <property type="entry name" value="PROTEIN LONG AFTER FAR-RED 3"/>
    <property type="match status" value="1"/>
</dbReference>
<dbReference type="Pfam" id="PF07969">
    <property type="entry name" value="Amidohydro_3"/>
    <property type="match status" value="1"/>
</dbReference>
<protein>
    <recommendedName>
        <fullName evidence="1">Amidohydrolase 3 domain-containing protein</fullName>
    </recommendedName>
</protein>
<organism evidence="2 3">
    <name type="scientific">Pseudoalteromonas peptidolytica F12-50-A1</name>
    <dbReference type="NCBI Taxonomy" id="1315280"/>
    <lineage>
        <taxon>Bacteria</taxon>
        <taxon>Pseudomonadati</taxon>
        <taxon>Pseudomonadota</taxon>
        <taxon>Gammaproteobacteria</taxon>
        <taxon>Alteromonadales</taxon>
        <taxon>Pseudoalteromonadaceae</taxon>
        <taxon>Pseudoalteromonas</taxon>
    </lineage>
</organism>
<gene>
    <name evidence="2" type="ORF">PPEP_b1011</name>
</gene>
<dbReference type="SUPFAM" id="SSF51556">
    <property type="entry name" value="Metallo-dependent hydrolases"/>
    <property type="match status" value="1"/>
</dbReference>
<accession>A0A8I0N206</accession>
<dbReference type="InterPro" id="IPR032466">
    <property type="entry name" value="Metal_Hydrolase"/>
</dbReference>
<dbReference type="InterPro" id="IPR013108">
    <property type="entry name" value="Amidohydro_3"/>
</dbReference>
<keyword evidence="3" id="KW-1185">Reference proteome</keyword>
<name>A0A8I0N206_9GAMM</name>
<evidence type="ECO:0000313" key="3">
    <source>
        <dbReference type="Proteomes" id="UP000660708"/>
    </source>
</evidence>